<dbReference type="CDD" id="cd00530">
    <property type="entry name" value="PTE"/>
    <property type="match status" value="1"/>
</dbReference>
<dbReference type="STRING" id="1993.SAMN04489713_105359"/>
<protein>
    <submittedName>
        <fullName evidence="5">Phosphotriesterase-related protein</fullName>
    </submittedName>
</protein>
<dbReference type="PANTHER" id="PTHR10819">
    <property type="entry name" value="PHOSPHOTRIESTERASE-RELATED"/>
    <property type="match status" value="1"/>
</dbReference>
<gene>
    <name evidence="5" type="ORF">SAMN04489713_105359</name>
</gene>
<comment type="caution">
    <text evidence="4">Lacks conserved residue(s) required for the propagation of feature annotation.</text>
</comment>
<dbReference type="InterPro" id="IPR017947">
    <property type="entry name" value="AryldialkylPase_Zn-BS"/>
</dbReference>
<dbReference type="EMBL" id="FOVH01000005">
    <property type="protein sequence ID" value="SFO38408.1"/>
    <property type="molecule type" value="Genomic_DNA"/>
</dbReference>
<dbReference type="AlphaFoldDB" id="A0A1I5GQY6"/>
<dbReference type="eggNOG" id="COG1735">
    <property type="taxonomic scope" value="Bacteria"/>
</dbReference>
<comment type="cofactor">
    <cofactor evidence="3">
        <name>a divalent metal cation</name>
        <dbReference type="ChEBI" id="CHEBI:60240"/>
    </cofactor>
    <text evidence="3">Binds 2 divalent metal cations per subunit.</text>
</comment>
<evidence type="ECO:0000313" key="6">
    <source>
        <dbReference type="Proteomes" id="UP000183413"/>
    </source>
</evidence>
<evidence type="ECO:0000256" key="4">
    <source>
        <dbReference type="PROSITE-ProRule" id="PRU00679"/>
    </source>
</evidence>
<dbReference type="InterPro" id="IPR001559">
    <property type="entry name" value="Phosphotriesterase"/>
</dbReference>
<dbReference type="PROSITE" id="PS51347">
    <property type="entry name" value="PHOSPHOTRIESTERASE_2"/>
    <property type="match status" value="1"/>
</dbReference>
<feature type="binding site" evidence="3">
    <location>
        <position position="197"/>
    </location>
    <ligand>
        <name>a divalent metal cation</name>
        <dbReference type="ChEBI" id="CHEBI:60240"/>
        <label>2</label>
    </ligand>
</feature>
<reference evidence="5 6" key="1">
    <citation type="submission" date="2016-10" db="EMBL/GenBank/DDBJ databases">
        <authorList>
            <person name="de Groot N.N."/>
        </authorList>
    </citation>
    <scope>NUCLEOTIDE SEQUENCE [LARGE SCALE GENOMIC DNA]</scope>
    <source>
        <strain evidence="5 6">DSM 43067</strain>
    </source>
</reference>
<name>A0A1I5GQY6_9ACTN</name>
<feature type="binding site" evidence="3">
    <location>
        <position position="165"/>
    </location>
    <ligand>
        <name>a divalent metal cation</name>
        <dbReference type="ChEBI" id="CHEBI:60240"/>
        <label>2</label>
    </ligand>
</feature>
<keyword evidence="1 3" id="KW-0479">Metal-binding</keyword>
<evidence type="ECO:0000256" key="3">
    <source>
        <dbReference type="PIRSR" id="PIRSR601559-52"/>
    </source>
</evidence>
<feature type="binding site" evidence="3">
    <location>
        <position position="24"/>
    </location>
    <ligand>
        <name>a divalent metal cation</name>
        <dbReference type="ChEBI" id="CHEBI:60240"/>
        <label>1</label>
    </ligand>
</feature>
<dbReference type="InterPro" id="IPR032466">
    <property type="entry name" value="Metal_Hydrolase"/>
</dbReference>
<dbReference type="Pfam" id="PF02126">
    <property type="entry name" value="PTE"/>
    <property type="match status" value="1"/>
</dbReference>
<feature type="binding site" evidence="3">
    <location>
        <position position="226"/>
    </location>
    <ligand>
        <name>a divalent metal cation</name>
        <dbReference type="ChEBI" id="CHEBI:60240"/>
        <label>2</label>
    </ligand>
</feature>
<keyword evidence="2" id="KW-0378">Hydrolase</keyword>
<evidence type="ECO:0000256" key="1">
    <source>
        <dbReference type="ARBA" id="ARBA00022723"/>
    </source>
</evidence>
<dbReference type="Gene3D" id="3.20.20.140">
    <property type="entry name" value="Metal-dependent hydrolases"/>
    <property type="match status" value="1"/>
</dbReference>
<accession>A0A1I5GQY6</accession>
<feature type="binding site" evidence="3">
    <location>
        <position position="165"/>
    </location>
    <ligand>
        <name>a divalent metal cation</name>
        <dbReference type="ChEBI" id="CHEBI:60240"/>
        <label>1</label>
    </ligand>
</feature>
<dbReference type="GO" id="GO:0008270">
    <property type="term" value="F:zinc ion binding"/>
    <property type="evidence" value="ECO:0007669"/>
    <property type="project" value="InterPro"/>
</dbReference>
<dbReference type="InParanoid" id="A0A1I5GQY6"/>
<proteinExistence type="inferred from homology"/>
<dbReference type="GO" id="GO:0016788">
    <property type="term" value="F:hydrolase activity, acting on ester bonds"/>
    <property type="evidence" value="ECO:0007669"/>
    <property type="project" value="InterPro"/>
</dbReference>
<feature type="binding site" evidence="3">
    <location>
        <position position="22"/>
    </location>
    <ligand>
        <name>a divalent metal cation</name>
        <dbReference type="ChEBI" id="CHEBI:60240"/>
        <label>1</label>
    </ligand>
</feature>
<evidence type="ECO:0000256" key="2">
    <source>
        <dbReference type="ARBA" id="ARBA00022801"/>
    </source>
</evidence>
<dbReference type="RefSeq" id="WP_075021573.1">
    <property type="nucleotide sequence ID" value="NZ_FOVH01000005.1"/>
</dbReference>
<dbReference type="SUPFAM" id="SSF51556">
    <property type="entry name" value="Metallo-dependent hydrolases"/>
    <property type="match status" value="1"/>
</dbReference>
<comment type="similarity">
    <text evidence="4">Belongs to the metallo-dependent hydrolases superfamily. Phosphotriesterase family.</text>
</comment>
<organism evidence="5 6">
    <name type="scientific">Actinomadura madurae</name>
    <dbReference type="NCBI Taxonomy" id="1993"/>
    <lineage>
        <taxon>Bacteria</taxon>
        <taxon>Bacillati</taxon>
        <taxon>Actinomycetota</taxon>
        <taxon>Actinomycetes</taxon>
        <taxon>Streptosporangiales</taxon>
        <taxon>Thermomonosporaceae</taxon>
        <taxon>Actinomadura</taxon>
    </lineage>
</organism>
<dbReference type="PROSITE" id="PS01322">
    <property type="entry name" value="PHOSPHOTRIESTERASE_1"/>
    <property type="match status" value="1"/>
</dbReference>
<dbReference type="PIRSF" id="PIRSF016839">
    <property type="entry name" value="PhP"/>
    <property type="match status" value="1"/>
</dbReference>
<dbReference type="PANTHER" id="PTHR10819:SF3">
    <property type="entry name" value="PHOSPHOTRIESTERASE-RELATED PROTEIN"/>
    <property type="match status" value="1"/>
</dbReference>
<sequence>MASVMTVTGPVDASELGITLSHEHLLIDLTGYVERPAWASRAAFTDEKVQLHNLDRMRRNPYANLDNCLLGDIDTAVEEIQRFQRLGGRTVVDVTNADIGRDPLGLREIAFATGLNIIAGCGHYVHAAHPAELASRPADQIAGRMINDLTTGIDGTGVRAGIIGEIGTTDPLDPAERKVLEAAAKAHLETGAAISIHVHPPTRYAHDVLDVLESQGVSLRHVVLGHMDGTLAHTDIVLDEAVEHHASLAARGCYIEYDLCGNNGYFEHNGLAWWLPSDQQRAMALRRLIDRGHGDKLLLSHDVGHKHYLTKYGGWGYGHILRTMTKIMAACEITQQEMTAMMVDNPARMLTAAP</sequence>
<keyword evidence="6" id="KW-1185">Reference proteome</keyword>
<evidence type="ECO:0000313" key="5">
    <source>
        <dbReference type="EMBL" id="SFO38408.1"/>
    </source>
</evidence>
<dbReference type="Proteomes" id="UP000183413">
    <property type="component" value="Unassembled WGS sequence"/>
</dbReference>
<feature type="binding site" evidence="3">
    <location>
        <position position="302"/>
    </location>
    <ligand>
        <name>a divalent metal cation</name>
        <dbReference type="ChEBI" id="CHEBI:60240"/>
        <label>1</label>
    </ligand>
</feature>